<protein>
    <submittedName>
        <fullName evidence="1">Uncharacterized protein</fullName>
    </submittedName>
</protein>
<accession>A0A146K2A8</accession>
<proteinExistence type="predicted"/>
<evidence type="ECO:0000313" key="1">
    <source>
        <dbReference type="EMBL" id="JAP90014.1"/>
    </source>
</evidence>
<dbReference type="AlphaFoldDB" id="A0A146K2A8"/>
<reference evidence="1" key="1">
    <citation type="submission" date="2015-07" db="EMBL/GenBank/DDBJ databases">
        <title>Adaptation to a free-living lifestyle via gene acquisitions in the diplomonad Trepomonas sp. PC1.</title>
        <authorList>
            <person name="Xu F."/>
            <person name="Jerlstrom-Hultqvist J."/>
            <person name="Kolisko M."/>
            <person name="Simpson A.G.B."/>
            <person name="Roger A.J."/>
            <person name="Svard S.G."/>
            <person name="Andersson J.O."/>
        </authorList>
    </citation>
    <scope>NUCLEOTIDE SEQUENCE</scope>
    <source>
        <strain evidence="1">PC1</strain>
    </source>
</reference>
<feature type="non-terminal residue" evidence="1">
    <location>
        <position position="1"/>
    </location>
</feature>
<sequence>RNLVEIQFFVKPQSFKNLDKLNCKIVVFGYEVDQMPGEALVMENLVEVQFLRIPKCLKNLDKLYNKVTISFQRENYDEQFMQQTEAEPILFDCTATQIPDYFLDERIGYVNQMQFNNLQVLPTKVELENLFQSGCKYVQINGRTLKNNICVRDKSNLRLLRNRITDIKKYLWFKHLSQIDVYCKINEDFIEALNTIQDQNVTVNFIKKQDQSLVRKISDLGYNVQLSGKEWEQRSTWTVDGVLELKDSYDPLLFSREQMKDVRKIIFNNVDVTAFMEANWDKFNKGVEIAVSFGSFFSTEQVSELVQFGFVIIDVTTIELSHALTIQNVQEVFPLSYAKVEEVQIKEHNMEQIMDHVFLKLMMHRTINILDVEPTQEQLQFIQNHLVTVKLKHVLVESCTMLYKDSSLTLCSNYDTQHIKDLQLFSQLKQVRFRGCSAENFLNNNPRYFKDEVLAIFTGFKPTQYELSSLYNLNMSVQTLKETVCETIKLANKDTKEKTVKFEIEKFEEINLDQLVEEDSDCGTAVQYVPEKHELEQGNEPPNIYRFANLSTNGNIQQVILENEVLWMEVFKIREYIKREKVKRDEIEEGLIG</sequence>
<name>A0A146K2A8_9EUKA</name>
<feature type="non-terminal residue" evidence="1">
    <location>
        <position position="593"/>
    </location>
</feature>
<dbReference type="EMBL" id="GDID01006592">
    <property type="protein sequence ID" value="JAP90014.1"/>
    <property type="molecule type" value="Transcribed_RNA"/>
</dbReference>
<gene>
    <name evidence="1" type="ORF">TPC1_30491</name>
</gene>
<organism evidence="1">
    <name type="scientific">Trepomonas sp. PC1</name>
    <dbReference type="NCBI Taxonomy" id="1076344"/>
    <lineage>
        <taxon>Eukaryota</taxon>
        <taxon>Metamonada</taxon>
        <taxon>Diplomonadida</taxon>
        <taxon>Hexamitidae</taxon>
        <taxon>Hexamitinae</taxon>
        <taxon>Trepomonas</taxon>
    </lineage>
</organism>